<dbReference type="Gene3D" id="3.90.550.10">
    <property type="entry name" value="Spore Coat Polysaccharide Biosynthesis Protein SpsA, Chain A"/>
    <property type="match status" value="1"/>
</dbReference>
<reference evidence="5" key="1">
    <citation type="submission" date="2019-02" db="EMBL/GenBank/DDBJ databases">
        <title>Isolation and identification of novel species under the genus Muribaculum.</title>
        <authorList>
            <person name="Miyake S."/>
            <person name="Ding Y."/>
            <person name="Low A."/>
            <person name="Soh M."/>
            <person name="Seedorf H."/>
        </authorList>
    </citation>
    <scope>NUCLEOTIDE SEQUENCE [LARGE SCALE GENOMIC DNA]</scope>
    <source>
        <strain evidence="5">H5</strain>
    </source>
</reference>
<evidence type="ECO:0000259" key="3">
    <source>
        <dbReference type="Pfam" id="PF02709"/>
    </source>
</evidence>
<dbReference type="GO" id="GO:0016740">
    <property type="term" value="F:transferase activity"/>
    <property type="evidence" value="ECO:0007669"/>
    <property type="project" value="UniProtKB-KW"/>
</dbReference>
<feature type="domain" description="Glycosyltransferase 2-like" evidence="2">
    <location>
        <begin position="5"/>
        <end position="155"/>
    </location>
</feature>
<dbReference type="AlphaFoldDB" id="A0A4P7W651"/>
<dbReference type="InterPro" id="IPR027791">
    <property type="entry name" value="Galactosyl_T_C"/>
</dbReference>
<dbReference type="Proteomes" id="UP000297149">
    <property type="component" value="Chromosome"/>
</dbReference>
<feature type="domain" description="Galactosyltransferase C-terminal" evidence="3">
    <location>
        <begin position="172"/>
        <end position="232"/>
    </location>
</feature>
<dbReference type="PANTHER" id="PTHR43685:SF3">
    <property type="entry name" value="SLR2126 PROTEIN"/>
    <property type="match status" value="1"/>
</dbReference>
<evidence type="ECO:0000313" key="4">
    <source>
        <dbReference type="EMBL" id="QCD43587.1"/>
    </source>
</evidence>
<dbReference type="EMBL" id="CP039396">
    <property type="protein sequence ID" value="QCD43587.1"/>
    <property type="molecule type" value="Genomic_DNA"/>
</dbReference>
<dbReference type="Pfam" id="PF00535">
    <property type="entry name" value="Glycos_transf_2"/>
    <property type="match status" value="1"/>
</dbReference>
<accession>A0A4P7W651</accession>
<dbReference type="SUPFAM" id="SSF53448">
    <property type="entry name" value="Nucleotide-diphospho-sugar transferases"/>
    <property type="match status" value="1"/>
</dbReference>
<organism evidence="4 5">
    <name type="scientific">Duncaniella dubosii</name>
    <dbReference type="NCBI Taxonomy" id="2518971"/>
    <lineage>
        <taxon>Bacteria</taxon>
        <taxon>Pseudomonadati</taxon>
        <taxon>Bacteroidota</taxon>
        <taxon>Bacteroidia</taxon>
        <taxon>Bacteroidales</taxon>
        <taxon>Muribaculaceae</taxon>
        <taxon>Duncaniella</taxon>
    </lineage>
</organism>
<evidence type="ECO:0000259" key="2">
    <source>
        <dbReference type="Pfam" id="PF00535"/>
    </source>
</evidence>
<dbReference type="KEGG" id="ddb:E7747_15805"/>
<dbReference type="Pfam" id="PF02709">
    <property type="entry name" value="Glyco_transf_7C"/>
    <property type="match status" value="1"/>
</dbReference>
<evidence type="ECO:0000313" key="5">
    <source>
        <dbReference type="Proteomes" id="UP000297149"/>
    </source>
</evidence>
<protein>
    <submittedName>
        <fullName evidence="4">Glycosyltransferase</fullName>
    </submittedName>
</protein>
<gene>
    <name evidence="4" type="ORF">E7747_15805</name>
</gene>
<proteinExistence type="predicted"/>
<keyword evidence="5" id="KW-1185">Reference proteome</keyword>
<evidence type="ECO:0000256" key="1">
    <source>
        <dbReference type="ARBA" id="ARBA00022679"/>
    </source>
</evidence>
<sequence length="265" mass="30450">MRIALIMTTYNRPDALDVVLDSIKNQTILPDEILIADDGSGNDTTNAIEHWKEDSTIGSKIRHIWQPDEGFRPGAIRNKAIAKSTCDYIIMIDGDMMLHPKFIEDHKKVIRKGYVVNGCRVRLDEKLTNKICATHKHKNINIMTRGILKDRIKCIRFRPLSKLFLDNFKPHSYYGIGCNMAFWRNDAIAVNGFDETFTGWGHEDSDFLFRLSRIGVKKCDLRFAAVQYHLYHTQRGNGSDNHIILKNRNSEGIIKAIKGIDQYLD</sequence>
<keyword evidence="1 4" id="KW-0808">Transferase</keyword>
<dbReference type="InterPro" id="IPR029044">
    <property type="entry name" value="Nucleotide-diphossugar_trans"/>
</dbReference>
<dbReference type="CDD" id="cd06420">
    <property type="entry name" value="GT2_Chondriotin_Pol_N"/>
    <property type="match status" value="1"/>
</dbReference>
<dbReference type="InterPro" id="IPR050834">
    <property type="entry name" value="Glycosyltransf_2"/>
</dbReference>
<dbReference type="PANTHER" id="PTHR43685">
    <property type="entry name" value="GLYCOSYLTRANSFERASE"/>
    <property type="match status" value="1"/>
</dbReference>
<dbReference type="RefSeq" id="WP_123613311.1">
    <property type="nucleotide sequence ID" value="NZ_CAXHQF010000031.1"/>
</dbReference>
<name>A0A4P7W651_9BACT</name>
<dbReference type="InterPro" id="IPR001173">
    <property type="entry name" value="Glyco_trans_2-like"/>
</dbReference>